<dbReference type="EMBL" id="CR555307">
    <property type="protein sequence ID" value="CAI10268.1"/>
    <property type="molecule type" value="Genomic_DNA"/>
</dbReference>
<evidence type="ECO:0000313" key="1">
    <source>
        <dbReference type="EMBL" id="CAI10268.1"/>
    </source>
</evidence>
<dbReference type="KEGG" id="eba:p1B25"/>
<reference evidence="1 2" key="1">
    <citation type="journal article" date="2005" name="Arch. Microbiol.">
        <title>The genome sequence of an anaerobic aromatic-degrading denitrifying bacterium, strain EbN1.</title>
        <authorList>
            <person name="Rabus R."/>
            <person name="Kube M."/>
            <person name="Heider J."/>
            <person name="Beck A."/>
            <person name="Heitmann K."/>
            <person name="Widdel F."/>
            <person name="Reinhardt R."/>
        </authorList>
    </citation>
    <scope>NUCLEOTIDE SEQUENCE [LARGE SCALE GENOMIC DNA]</scope>
    <source>
        <strain evidence="1 2">EbN1</strain>
        <plasmid evidence="2">Plasmid pAzo1</plasmid>
    </source>
</reference>
<sequence>MQQEPVTIIATRLIRYTHLLDLRASCYAAIEAQRKIIEHDGQTSSHSLSLHSLQQQAQQIESELTELGSVDFRQDLIKLDSAAKVVLSLETQFGEAIDRDEEIGGGDAVDSITDLLLGQGRPTLEVLGLREAPFWKAAAEFGYRVHRGHEVDGAELEGKYWWSLYREDWVEVETSESVFDSYEAAWQNAMCALASELKSECPES</sequence>
<dbReference type="RefSeq" id="WP_011254908.1">
    <property type="nucleotide sequence ID" value="NC_006823.1"/>
</dbReference>
<geneLocation type="plasmid" evidence="2">
    <name>pAzo1</name>
</geneLocation>
<name>Q5NXE6_AROAE</name>
<keyword evidence="1" id="KW-0614">Plasmid</keyword>
<organism evidence="1 2">
    <name type="scientific">Aromatoleum aromaticum (strain DSM 19018 / LMG 30748 / EbN1)</name>
    <name type="common">Azoarcus sp. (strain EbN1)</name>
    <dbReference type="NCBI Taxonomy" id="76114"/>
    <lineage>
        <taxon>Bacteria</taxon>
        <taxon>Pseudomonadati</taxon>
        <taxon>Pseudomonadota</taxon>
        <taxon>Betaproteobacteria</taxon>
        <taxon>Rhodocyclales</taxon>
        <taxon>Rhodocyclaceae</taxon>
        <taxon>Aromatoleum</taxon>
    </lineage>
</organism>
<dbReference type="HOGENOM" id="CLU_1340964_0_0_4"/>
<protein>
    <submittedName>
        <fullName evidence="1">Uncharacterized protein</fullName>
    </submittedName>
</protein>
<dbReference type="AlphaFoldDB" id="Q5NXE6"/>
<accession>Q5NXE6</accession>
<keyword evidence="2" id="KW-1185">Reference proteome</keyword>
<dbReference type="OrthoDB" id="9133838at2"/>
<evidence type="ECO:0000313" key="2">
    <source>
        <dbReference type="Proteomes" id="UP000006552"/>
    </source>
</evidence>
<proteinExistence type="predicted"/>
<gene>
    <name evidence="1" type="ORF">p1B25</name>
</gene>
<dbReference type="Proteomes" id="UP000006552">
    <property type="component" value="Plasmid 1"/>
</dbReference>